<proteinExistence type="inferred from homology"/>
<dbReference type="PANTHER" id="PTHR45806">
    <property type="entry name" value="SYNAPTOBREVIN HOMOLOG YKT6"/>
    <property type="match status" value="1"/>
</dbReference>
<evidence type="ECO:0000313" key="14">
    <source>
        <dbReference type="Proteomes" id="UP000011083"/>
    </source>
</evidence>
<dbReference type="EMBL" id="KB007867">
    <property type="protein sequence ID" value="ELR23043.1"/>
    <property type="molecule type" value="Genomic_DNA"/>
</dbReference>
<accession>L8HE64</accession>
<evidence type="ECO:0000256" key="4">
    <source>
        <dbReference type="ARBA" id="ARBA00023136"/>
    </source>
</evidence>
<dbReference type="RefSeq" id="XP_004352520.1">
    <property type="nucleotide sequence ID" value="XM_004352468.1"/>
</dbReference>
<dbReference type="STRING" id="1257118.L8HE64"/>
<evidence type="ECO:0000256" key="9">
    <source>
        <dbReference type="ARBA" id="ARBA00046278"/>
    </source>
</evidence>
<dbReference type="InterPro" id="IPR042855">
    <property type="entry name" value="V_SNARE_CC"/>
</dbReference>
<dbReference type="InterPro" id="IPR001388">
    <property type="entry name" value="Synaptobrevin-like"/>
</dbReference>
<feature type="domain" description="Longin" evidence="11">
    <location>
        <begin position="8"/>
        <end position="117"/>
    </location>
</feature>
<protein>
    <submittedName>
        <fullName evidence="13">Uncharacterized protein</fullName>
    </submittedName>
</protein>
<organism evidence="13 14">
    <name type="scientific">Acanthamoeba castellanii (strain ATCC 30010 / Neff)</name>
    <dbReference type="NCBI Taxonomy" id="1257118"/>
    <lineage>
        <taxon>Eukaryota</taxon>
        <taxon>Amoebozoa</taxon>
        <taxon>Discosea</taxon>
        <taxon>Longamoebia</taxon>
        <taxon>Centramoebida</taxon>
        <taxon>Acanthamoebidae</taxon>
        <taxon>Acanthamoeba</taxon>
    </lineage>
</organism>
<dbReference type="OrthoDB" id="27923at2759"/>
<keyword evidence="3" id="KW-0488">Methylation</keyword>
<dbReference type="InterPro" id="IPR011012">
    <property type="entry name" value="Longin-like_dom_sf"/>
</dbReference>
<evidence type="ECO:0000256" key="8">
    <source>
        <dbReference type="ARBA" id="ARBA00023329"/>
    </source>
</evidence>
<keyword evidence="8" id="KW-0968">Cytoplasmic vesicle</keyword>
<gene>
    <name evidence="13" type="ORF">ACA1_360590</name>
</gene>
<dbReference type="KEGG" id="acan:ACA1_360590"/>
<keyword evidence="14" id="KW-1185">Reference proteome</keyword>
<dbReference type="GO" id="GO:0005794">
    <property type="term" value="C:Golgi apparatus"/>
    <property type="evidence" value="ECO:0007669"/>
    <property type="project" value="TreeGrafter"/>
</dbReference>
<dbReference type="VEuPathDB" id="AmoebaDB:ACA1_360590"/>
<dbReference type="SUPFAM" id="SSF58038">
    <property type="entry name" value="SNARE fusion complex"/>
    <property type="match status" value="1"/>
</dbReference>
<reference evidence="13 14" key="1">
    <citation type="journal article" date="2013" name="Genome Biol.">
        <title>Genome of Acanthamoeba castellanii highlights extensive lateral gene transfer and early evolution of tyrosine kinase signaling.</title>
        <authorList>
            <person name="Clarke M."/>
            <person name="Lohan A.J."/>
            <person name="Liu B."/>
            <person name="Lagkouvardos I."/>
            <person name="Roy S."/>
            <person name="Zafar N."/>
            <person name="Bertelli C."/>
            <person name="Schilde C."/>
            <person name="Kianianmomeni A."/>
            <person name="Burglin T.R."/>
            <person name="Frech C."/>
            <person name="Turcotte B."/>
            <person name="Kopec K.O."/>
            <person name="Synnott J.M."/>
            <person name="Choo C."/>
            <person name="Paponov I."/>
            <person name="Finkler A."/>
            <person name="Soon Heng Tan C."/>
            <person name="Hutchins A.P."/>
            <person name="Weinmeier T."/>
            <person name="Rattei T."/>
            <person name="Chu J.S."/>
            <person name="Gimenez G."/>
            <person name="Irimia M."/>
            <person name="Rigden D.J."/>
            <person name="Fitzpatrick D.A."/>
            <person name="Lorenzo-Morales J."/>
            <person name="Bateman A."/>
            <person name="Chiu C.H."/>
            <person name="Tang P."/>
            <person name="Hegemann P."/>
            <person name="Fromm H."/>
            <person name="Raoult D."/>
            <person name="Greub G."/>
            <person name="Miranda-Saavedra D."/>
            <person name="Chen N."/>
            <person name="Nash P."/>
            <person name="Ginger M.L."/>
            <person name="Horn M."/>
            <person name="Schaap P."/>
            <person name="Caler L."/>
            <person name="Loftus B."/>
        </authorList>
    </citation>
    <scope>NUCLEOTIDE SEQUENCE [LARGE SCALE GENOMIC DNA]</scope>
    <source>
        <strain evidence="13 14">Neff</strain>
    </source>
</reference>
<feature type="domain" description="V-SNARE coiled-coil homology" evidence="12">
    <location>
        <begin position="148"/>
        <end position="208"/>
    </location>
</feature>
<keyword evidence="5" id="KW-0564">Palmitate</keyword>
<dbReference type="PROSITE" id="PS50892">
    <property type="entry name" value="V_SNARE"/>
    <property type="match status" value="1"/>
</dbReference>
<sequence length="210" mass="23957">MPHVYAIAVLKNTNNRGSDDEGPADSVFLEQEFELSEFNFFLRGKAREMITFLIRVVVQRTEGGSKNIVEEGDYRCHASVNLDGLACAVVTDKDYPARVAFSLSSLVLMEFVTVHSEKWRQETADVQYKTPAVEKLLIKYQQPDEADKMNKIQKEIEEVKDIMHQNIESLLDRGQKLDDVIARSEDLSEQSKGFLYQAKEQNSCRRNCTG</sequence>
<dbReference type="CDD" id="cd14824">
    <property type="entry name" value="Longin"/>
    <property type="match status" value="1"/>
</dbReference>
<dbReference type="InterPro" id="IPR010908">
    <property type="entry name" value="Longin_dom"/>
</dbReference>
<dbReference type="SUPFAM" id="SSF64356">
    <property type="entry name" value="SNARE-like"/>
    <property type="match status" value="1"/>
</dbReference>
<dbReference type="AlphaFoldDB" id="L8HE64"/>
<dbReference type="PRINTS" id="PR00219">
    <property type="entry name" value="SYNAPTOBREVN"/>
</dbReference>
<dbReference type="PROSITE" id="PS50859">
    <property type="entry name" value="LONGIN"/>
    <property type="match status" value="1"/>
</dbReference>
<dbReference type="GO" id="GO:0030659">
    <property type="term" value="C:cytoplasmic vesicle membrane"/>
    <property type="evidence" value="ECO:0007669"/>
    <property type="project" value="UniProtKB-SubCell"/>
</dbReference>
<dbReference type="Pfam" id="PF00957">
    <property type="entry name" value="Synaptobrevin"/>
    <property type="match status" value="1"/>
</dbReference>
<keyword evidence="7" id="KW-0636">Prenylation</keyword>
<dbReference type="Proteomes" id="UP000011083">
    <property type="component" value="Unassembled WGS sequence"/>
</dbReference>
<evidence type="ECO:0000256" key="1">
    <source>
        <dbReference type="ARBA" id="ARBA00004156"/>
    </source>
</evidence>
<keyword evidence="6" id="KW-0449">Lipoprotein</keyword>
<dbReference type="GO" id="GO:0005484">
    <property type="term" value="F:SNAP receptor activity"/>
    <property type="evidence" value="ECO:0007669"/>
    <property type="project" value="TreeGrafter"/>
</dbReference>
<dbReference type="PANTHER" id="PTHR45806:SF1">
    <property type="entry name" value="SYNAPTOBREVIN HOMOLOG YKT6"/>
    <property type="match status" value="1"/>
</dbReference>
<evidence type="ECO:0000256" key="5">
    <source>
        <dbReference type="ARBA" id="ARBA00023139"/>
    </source>
</evidence>
<evidence type="ECO:0000256" key="6">
    <source>
        <dbReference type="ARBA" id="ARBA00023288"/>
    </source>
</evidence>
<dbReference type="SMART" id="SM01270">
    <property type="entry name" value="Longin"/>
    <property type="match status" value="1"/>
</dbReference>
<evidence type="ECO:0000256" key="3">
    <source>
        <dbReference type="ARBA" id="ARBA00022481"/>
    </source>
</evidence>
<dbReference type="GO" id="GO:0006888">
    <property type="term" value="P:endoplasmic reticulum to Golgi vesicle-mediated transport"/>
    <property type="evidence" value="ECO:0007669"/>
    <property type="project" value="TreeGrafter"/>
</dbReference>
<evidence type="ECO:0000313" key="13">
    <source>
        <dbReference type="EMBL" id="ELR23043.1"/>
    </source>
</evidence>
<evidence type="ECO:0000256" key="7">
    <source>
        <dbReference type="ARBA" id="ARBA00023289"/>
    </source>
</evidence>
<dbReference type="Gene3D" id="3.30.450.50">
    <property type="entry name" value="Longin domain"/>
    <property type="match status" value="1"/>
</dbReference>
<keyword evidence="10" id="KW-0175">Coiled coil</keyword>
<dbReference type="Gene3D" id="1.20.5.110">
    <property type="match status" value="1"/>
</dbReference>
<name>L8HE64_ACACF</name>
<evidence type="ECO:0000259" key="11">
    <source>
        <dbReference type="PROSITE" id="PS50859"/>
    </source>
</evidence>
<comment type="similarity">
    <text evidence="2">Belongs to the synaptobrevin family.</text>
</comment>
<keyword evidence="4" id="KW-0472">Membrane</keyword>
<comment type="subcellular location">
    <subcellularLocation>
        <location evidence="1">Cytoplasmic vesicle membrane</location>
    </subcellularLocation>
    <subcellularLocation>
        <location evidence="9">Endomembrane system</location>
        <topology evidence="9">Lipid-anchor</topology>
        <orientation evidence="9">Cytoplasmic side</orientation>
    </subcellularLocation>
</comment>
<evidence type="ECO:0000259" key="12">
    <source>
        <dbReference type="PROSITE" id="PS50892"/>
    </source>
</evidence>
<dbReference type="Pfam" id="PF13774">
    <property type="entry name" value="Longin"/>
    <property type="match status" value="1"/>
</dbReference>
<evidence type="ECO:0000256" key="2">
    <source>
        <dbReference type="ARBA" id="ARBA00008025"/>
    </source>
</evidence>
<dbReference type="OMA" id="HYIGIIR"/>
<evidence type="ECO:0000256" key="10">
    <source>
        <dbReference type="PROSITE-ProRule" id="PRU00290"/>
    </source>
</evidence>
<dbReference type="GeneID" id="14924013"/>